<organism evidence="3">
    <name type="scientific">uncultured Acidimicrobiales bacterium</name>
    <dbReference type="NCBI Taxonomy" id="310071"/>
    <lineage>
        <taxon>Bacteria</taxon>
        <taxon>Bacillati</taxon>
        <taxon>Actinomycetota</taxon>
        <taxon>Acidimicrobiia</taxon>
        <taxon>Acidimicrobiales</taxon>
        <taxon>environmental samples</taxon>
    </lineage>
</organism>
<dbReference type="InterPro" id="IPR003675">
    <property type="entry name" value="Rce1/LyrA-like_dom"/>
</dbReference>
<feature type="transmembrane region" description="Helical" evidence="1">
    <location>
        <begin position="62"/>
        <end position="79"/>
    </location>
</feature>
<evidence type="ECO:0000313" key="3">
    <source>
        <dbReference type="EMBL" id="CAA9233380.1"/>
    </source>
</evidence>
<dbReference type="AlphaFoldDB" id="A0A6J4HWZ6"/>
<dbReference type="InterPro" id="IPR052710">
    <property type="entry name" value="CAAX_protease"/>
</dbReference>
<keyword evidence="1" id="KW-0472">Membrane</keyword>
<sequence>MTATADTWLEVEDPELARDDVPVSRDIGTRRLLALQLSVFLVSALVGLALSTWDLEGGPDKVLLAGAKLGSAAVALSLVDRLGWYRRVGLCSPRRWNRLWLAWLPALYVAASLAGGTEARALLAVLGIAALALAIGFEEELWTRGLVLESLRWKGTTVAVVLSSLWFGLLHSLNLLSGQPFTANLAQIGFATAFGLAVGALRVRVGTLWLPIALHALYDLGILLRDAEVVGLSWRELVGFLVVLALPLAVFGLVVARRSKVPGPDGRMRRRRVRVEPWSWPEPEGAERAEAANVLGRWPSPPPHLVDQWYRR</sequence>
<dbReference type="GO" id="GO:0080120">
    <property type="term" value="P:CAAX-box protein maturation"/>
    <property type="evidence" value="ECO:0007669"/>
    <property type="project" value="UniProtKB-ARBA"/>
</dbReference>
<name>A0A6J4HWZ6_9ACTN</name>
<feature type="domain" description="CAAX prenyl protease 2/Lysostaphin resistance protein A-like" evidence="2">
    <location>
        <begin position="124"/>
        <end position="220"/>
    </location>
</feature>
<gene>
    <name evidence="3" type="ORF">AVDCRST_MAG76-1307</name>
</gene>
<dbReference type="PANTHER" id="PTHR36435:SF1">
    <property type="entry name" value="CAAX AMINO TERMINAL PROTEASE FAMILY PROTEIN"/>
    <property type="match status" value="1"/>
</dbReference>
<feature type="transmembrane region" description="Helical" evidence="1">
    <location>
        <begin position="237"/>
        <end position="256"/>
    </location>
</feature>
<feature type="transmembrane region" description="Helical" evidence="1">
    <location>
        <begin position="99"/>
        <end position="115"/>
    </location>
</feature>
<feature type="transmembrane region" description="Helical" evidence="1">
    <location>
        <begin position="151"/>
        <end position="169"/>
    </location>
</feature>
<accession>A0A6J4HWZ6</accession>
<feature type="transmembrane region" description="Helical" evidence="1">
    <location>
        <begin position="121"/>
        <end position="139"/>
    </location>
</feature>
<keyword evidence="1" id="KW-0812">Transmembrane</keyword>
<feature type="transmembrane region" description="Helical" evidence="1">
    <location>
        <begin position="208"/>
        <end position="225"/>
    </location>
</feature>
<feature type="transmembrane region" description="Helical" evidence="1">
    <location>
        <begin position="32"/>
        <end position="50"/>
    </location>
</feature>
<dbReference type="EMBL" id="CADCSZ010000079">
    <property type="protein sequence ID" value="CAA9233380.1"/>
    <property type="molecule type" value="Genomic_DNA"/>
</dbReference>
<evidence type="ECO:0000256" key="1">
    <source>
        <dbReference type="SAM" id="Phobius"/>
    </source>
</evidence>
<dbReference type="PANTHER" id="PTHR36435">
    <property type="entry name" value="SLR1288 PROTEIN"/>
    <property type="match status" value="1"/>
</dbReference>
<keyword evidence="1" id="KW-1133">Transmembrane helix</keyword>
<dbReference type="GO" id="GO:0004175">
    <property type="term" value="F:endopeptidase activity"/>
    <property type="evidence" value="ECO:0007669"/>
    <property type="project" value="UniProtKB-ARBA"/>
</dbReference>
<evidence type="ECO:0000259" key="2">
    <source>
        <dbReference type="Pfam" id="PF02517"/>
    </source>
</evidence>
<proteinExistence type="predicted"/>
<feature type="transmembrane region" description="Helical" evidence="1">
    <location>
        <begin position="181"/>
        <end position="201"/>
    </location>
</feature>
<reference evidence="3" key="1">
    <citation type="submission" date="2020-02" db="EMBL/GenBank/DDBJ databases">
        <authorList>
            <person name="Meier V. D."/>
        </authorList>
    </citation>
    <scope>NUCLEOTIDE SEQUENCE</scope>
    <source>
        <strain evidence="3">AVDCRST_MAG76</strain>
    </source>
</reference>
<dbReference type="Pfam" id="PF02517">
    <property type="entry name" value="Rce1-like"/>
    <property type="match status" value="1"/>
</dbReference>
<protein>
    <recommendedName>
        <fullName evidence="2">CAAX prenyl protease 2/Lysostaphin resistance protein A-like domain-containing protein</fullName>
    </recommendedName>
</protein>